<organism evidence="1 2">
    <name type="scientific">Alkaliphilus peptidifermentans DSM 18978</name>
    <dbReference type="NCBI Taxonomy" id="1120976"/>
    <lineage>
        <taxon>Bacteria</taxon>
        <taxon>Bacillati</taxon>
        <taxon>Bacillota</taxon>
        <taxon>Clostridia</taxon>
        <taxon>Peptostreptococcales</taxon>
        <taxon>Natronincolaceae</taxon>
        <taxon>Alkaliphilus</taxon>
    </lineage>
</organism>
<reference evidence="1 2" key="1">
    <citation type="submission" date="2016-10" db="EMBL/GenBank/DDBJ databases">
        <authorList>
            <person name="de Groot N.N."/>
        </authorList>
    </citation>
    <scope>NUCLEOTIDE SEQUENCE [LARGE SCALE GENOMIC DNA]</scope>
    <source>
        <strain evidence="1 2">DSM 18978</strain>
    </source>
</reference>
<sequence>MKYFYSYKKNDYAALLAAYLHLEMDYNQITEKKLKPYKLYYMGSDRKLDEVYLIKYPSSKKETLMNILNGMGYIFNENSIINDLSKYDGLFYRLYKNNIKKDIEMRVVEWRHENNL</sequence>
<protein>
    <submittedName>
        <fullName evidence="1">Uncharacterized protein</fullName>
    </submittedName>
</protein>
<accession>A0A1G5BBZ1</accession>
<dbReference type="EMBL" id="FMUS01000002">
    <property type="protein sequence ID" value="SCX87665.1"/>
    <property type="molecule type" value="Genomic_DNA"/>
</dbReference>
<proteinExistence type="predicted"/>
<dbReference type="RefSeq" id="WP_091539305.1">
    <property type="nucleotide sequence ID" value="NZ_FMUS01000002.1"/>
</dbReference>
<dbReference type="Proteomes" id="UP000198636">
    <property type="component" value="Unassembled WGS sequence"/>
</dbReference>
<keyword evidence="2" id="KW-1185">Reference proteome</keyword>
<gene>
    <name evidence="1" type="ORF">SAMN03080606_00365</name>
</gene>
<dbReference type="AlphaFoldDB" id="A0A1G5BBZ1"/>
<dbReference type="STRING" id="1120976.SAMN03080606_00365"/>
<name>A0A1G5BBZ1_9FIRM</name>
<evidence type="ECO:0000313" key="1">
    <source>
        <dbReference type="EMBL" id="SCX87665.1"/>
    </source>
</evidence>
<evidence type="ECO:0000313" key="2">
    <source>
        <dbReference type="Proteomes" id="UP000198636"/>
    </source>
</evidence>
<dbReference type="OrthoDB" id="1956981at2"/>